<evidence type="ECO:0000313" key="1">
    <source>
        <dbReference type="EMBL" id="TFK80671.1"/>
    </source>
</evidence>
<proteinExistence type="predicted"/>
<protein>
    <submittedName>
        <fullName evidence="1">Uncharacterized protein</fullName>
    </submittedName>
</protein>
<dbReference type="AlphaFoldDB" id="A0A5C3NTV8"/>
<organism evidence="1 2">
    <name type="scientific">Polyporus arcularius HHB13444</name>
    <dbReference type="NCBI Taxonomy" id="1314778"/>
    <lineage>
        <taxon>Eukaryota</taxon>
        <taxon>Fungi</taxon>
        <taxon>Dikarya</taxon>
        <taxon>Basidiomycota</taxon>
        <taxon>Agaricomycotina</taxon>
        <taxon>Agaricomycetes</taxon>
        <taxon>Polyporales</taxon>
        <taxon>Polyporaceae</taxon>
        <taxon>Polyporus</taxon>
    </lineage>
</organism>
<dbReference type="EMBL" id="ML211729">
    <property type="protein sequence ID" value="TFK80671.1"/>
    <property type="molecule type" value="Genomic_DNA"/>
</dbReference>
<reference evidence="1 2" key="1">
    <citation type="journal article" date="2019" name="Nat. Ecol. Evol.">
        <title>Megaphylogeny resolves global patterns of mushroom evolution.</title>
        <authorList>
            <person name="Varga T."/>
            <person name="Krizsan K."/>
            <person name="Foldi C."/>
            <person name="Dima B."/>
            <person name="Sanchez-Garcia M."/>
            <person name="Sanchez-Ramirez S."/>
            <person name="Szollosi G.J."/>
            <person name="Szarkandi J.G."/>
            <person name="Papp V."/>
            <person name="Albert L."/>
            <person name="Andreopoulos W."/>
            <person name="Angelini C."/>
            <person name="Antonin V."/>
            <person name="Barry K.W."/>
            <person name="Bougher N.L."/>
            <person name="Buchanan P."/>
            <person name="Buyck B."/>
            <person name="Bense V."/>
            <person name="Catcheside P."/>
            <person name="Chovatia M."/>
            <person name="Cooper J."/>
            <person name="Damon W."/>
            <person name="Desjardin D."/>
            <person name="Finy P."/>
            <person name="Geml J."/>
            <person name="Haridas S."/>
            <person name="Hughes K."/>
            <person name="Justo A."/>
            <person name="Karasinski D."/>
            <person name="Kautmanova I."/>
            <person name="Kiss B."/>
            <person name="Kocsube S."/>
            <person name="Kotiranta H."/>
            <person name="LaButti K.M."/>
            <person name="Lechner B.E."/>
            <person name="Liimatainen K."/>
            <person name="Lipzen A."/>
            <person name="Lukacs Z."/>
            <person name="Mihaltcheva S."/>
            <person name="Morgado L.N."/>
            <person name="Niskanen T."/>
            <person name="Noordeloos M.E."/>
            <person name="Ohm R.A."/>
            <person name="Ortiz-Santana B."/>
            <person name="Ovrebo C."/>
            <person name="Racz N."/>
            <person name="Riley R."/>
            <person name="Savchenko A."/>
            <person name="Shiryaev A."/>
            <person name="Soop K."/>
            <person name="Spirin V."/>
            <person name="Szebenyi C."/>
            <person name="Tomsovsky M."/>
            <person name="Tulloss R.E."/>
            <person name="Uehling J."/>
            <person name="Grigoriev I.V."/>
            <person name="Vagvolgyi C."/>
            <person name="Papp T."/>
            <person name="Martin F.M."/>
            <person name="Miettinen O."/>
            <person name="Hibbett D.S."/>
            <person name="Nagy L.G."/>
        </authorList>
    </citation>
    <scope>NUCLEOTIDE SEQUENCE [LARGE SCALE GENOMIC DNA]</scope>
    <source>
        <strain evidence="1 2">HHB13444</strain>
    </source>
</reference>
<gene>
    <name evidence="1" type="ORF">K466DRAFT_605142</name>
</gene>
<dbReference type="Proteomes" id="UP000308197">
    <property type="component" value="Unassembled WGS sequence"/>
</dbReference>
<accession>A0A5C3NTV8</accession>
<keyword evidence="2" id="KW-1185">Reference proteome</keyword>
<evidence type="ECO:0000313" key="2">
    <source>
        <dbReference type="Proteomes" id="UP000308197"/>
    </source>
</evidence>
<dbReference type="InParanoid" id="A0A5C3NTV8"/>
<name>A0A5C3NTV8_9APHY</name>
<sequence length="114" mass="12664">MCACDQLSDVHAVLESLSFCTHLEPATLVHPPFGNSMTCERWDRVYEQLAKEAIKFYLTALGHPDHESARALVGDEAFDRDSMDPLVCAPAAVVLLLQQRPVDNPRTIATETVR</sequence>